<feature type="chain" id="PRO_5023149552" evidence="1">
    <location>
        <begin position="21"/>
        <end position="139"/>
    </location>
</feature>
<accession>A0A5B7GY69</accession>
<sequence>MNPMCFSSFGIIILLIFTSSNLFTLSPGVGGRRLAAPPPGWEREAGGGGRRRRRSLSDIQCCFRSFDFPSICSLWIDYSGTLRWLVAWREGRSREVSLMLFTHCRQESGAKSRLTEGLFRTGRLARGLGFPRDVACSER</sequence>
<protein>
    <submittedName>
        <fullName evidence="2">Uncharacterized protein</fullName>
    </submittedName>
</protein>
<dbReference type="Proteomes" id="UP000324222">
    <property type="component" value="Unassembled WGS sequence"/>
</dbReference>
<reference evidence="2 3" key="1">
    <citation type="submission" date="2019-05" db="EMBL/GenBank/DDBJ databases">
        <title>Another draft genome of Portunus trituberculatus and its Hox gene families provides insights of decapod evolution.</title>
        <authorList>
            <person name="Jeong J.-H."/>
            <person name="Song I."/>
            <person name="Kim S."/>
            <person name="Choi T."/>
            <person name="Kim D."/>
            <person name="Ryu S."/>
            <person name="Kim W."/>
        </authorList>
    </citation>
    <scope>NUCLEOTIDE SEQUENCE [LARGE SCALE GENOMIC DNA]</scope>
    <source>
        <tissue evidence="2">Muscle</tissue>
    </source>
</reference>
<keyword evidence="3" id="KW-1185">Reference proteome</keyword>
<keyword evidence="1" id="KW-0732">Signal</keyword>
<comment type="caution">
    <text evidence="2">The sequence shown here is derived from an EMBL/GenBank/DDBJ whole genome shotgun (WGS) entry which is preliminary data.</text>
</comment>
<feature type="signal peptide" evidence="1">
    <location>
        <begin position="1"/>
        <end position="20"/>
    </location>
</feature>
<evidence type="ECO:0000313" key="3">
    <source>
        <dbReference type="Proteomes" id="UP000324222"/>
    </source>
</evidence>
<proteinExistence type="predicted"/>
<gene>
    <name evidence="2" type="ORF">E2C01_056712</name>
</gene>
<evidence type="ECO:0000256" key="1">
    <source>
        <dbReference type="SAM" id="SignalP"/>
    </source>
</evidence>
<evidence type="ECO:0000313" key="2">
    <source>
        <dbReference type="EMBL" id="MPC62623.1"/>
    </source>
</evidence>
<dbReference type="AlphaFoldDB" id="A0A5B7GY69"/>
<organism evidence="2 3">
    <name type="scientific">Portunus trituberculatus</name>
    <name type="common">Swimming crab</name>
    <name type="synonym">Neptunus trituberculatus</name>
    <dbReference type="NCBI Taxonomy" id="210409"/>
    <lineage>
        <taxon>Eukaryota</taxon>
        <taxon>Metazoa</taxon>
        <taxon>Ecdysozoa</taxon>
        <taxon>Arthropoda</taxon>
        <taxon>Crustacea</taxon>
        <taxon>Multicrustacea</taxon>
        <taxon>Malacostraca</taxon>
        <taxon>Eumalacostraca</taxon>
        <taxon>Eucarida</taxon>
        <taxon>Decapoda</taxon>
        <taxon>Pleocyemata</taxon>
        <taxon>Brachyura</taxon>
        <taxon>Eubrachyura</taxon>
        <taxon>Portunoidea</taxon>
        <taxon>Portunidae</taxon>
        <taxon>Portuninae</taxon>
        <taxon>Portunus</taxon>
    </lineage>
</organism>
<dbReference type="EMBL" id="VSRR010019878">
    <property type="protein sequence ID" value="MPC62623.1"/>
    <property type="molecule type" value="Genomic_DNA"/>
</dbReference>
<name>A0A5B7GY69_PORTR</name>